<reference evidence="2" key="2">
    <citation type="journal article" date="2021" name="PeerJ">
        <title>Extensive microbial diversity within the chicken gut microbiome revealed by metagenomics and culture.</title>
        <authorList>
            <person name="Gilroy R."/>
            <person name="Ravi A."/>
            <person name="Getino M."/>
            <person name="Pursley I."/>
            <person name="Horton D.L."/>
            <person name="Alikhan N.F."/>
            <person name="Baker D."/>
            <person name="Gharbi K."/>
            <person name="Hall N."/>
            <person name="Watson M."/>
            <person name="Adriaenssens E.M."/>
            <person name="Foster-Nyarko E."/>
            <person name="Jarju S."/>
            <person name="Secka A."/>
            <person name="Antonio M."/>
            <person name="Oren A."/>
            <person name="Chaudhuri R.R."/>
            <person name="La Ragione R."/>
            <person name="Hildebrand F."/>
            <person name="Pallen M.J."/>
        </authorList>
    </citation>
    <scope>NUCLEOTIDE SEQUENCE</scope>
    <source>
        <strain evidence="2">1370</strain>
    </source>
</reference>
<protein>
    <submittedName>
        <fullName evidence="2">DUF3169 family protein</fullName>
    </submittedName>
</protein>
<feature type="transmembrane region" description="Helical" evidence="1">
    <location>
        <begin position="22"/>
        <end position="43"/>
    </location>
</feature>
<feature type="transmembrane region" description="Helical" evidence="1">
    <location>
        <begin position="242"/>
        <end position="260"/>
    </location>
</feature>
<evidence type="ECO:0000313" key="2">
    <source>
        <dbReference type="EMBL" id="HIV11026.1"/>
    </source>
</evidence>
<keyword evidence="1" id="KW-0472">Membrane</keyword>
<dbReference type="AlphaFoldDB" id="A0A9D1NQM2"/>
<reference evidence="2" key="1">
    <citation type="submission" date="2020-10" db="EMBL/GenBank/DDBJ databases">
        <authorList>
            <person name="Gilroy R."/>
        </authorList>
    </citation>
    <scope>NUCLEOTIDE SEQUENCE</scope>
    <source>
        <strain evidence="2">1370</strain>
    </source>
</reference>
<name>A0A9D1NQM2_9FIRM</name>
<comment type="caution">
    <text evidence="2">The sequence shown here is derived from an EMBL/GenBank/DDBJ whole genome shotgun (WGS) entry which is preliminary data.</text>
</comment>
<dbReference type="EMBL" id="DVOL01000068">
    <property type="protein sequence ID" value="HIV11026.1"/>
    <property type="molecule type" value="Genomic_DNA"/>
</dbReference>
<proteinExistence type="predicted"/>
<feature type="transmembrane region" description="Helical" evidence="1">
    <location>
        <begin position="150"/>
        <end position="169"/>
    </location>
</feature>
<feature type="transmembrane region" description="Helical" evidence="1">
    <location>
        <begin position="215"/>
        <end position="236"/>
    </location>
</feature>
<keyword evidence="1" id="KW-1133">Transmembrane helix</keyword>
<dbReference type="Proteomes" id="UP000823960">
    <property type="component" value="Unassembled WGS sequence"/>
</dbReference>
<feature type="transmembrane region" description="Helical" evidence="1">
    <location>
        <begin position="116"/>
        <end position="138"/>
    </location>
</feature>
<accession>A0A9D1NQM2</accession>
<keyword evidence="1" id="KW-0812">Transmembrane</keyword>
<gene>
    <name evidence="2" type="ORF">IAD28_04980</name>
</gene>
<feature type="transmembrane region" description="Helical" evidence="1">
    <location>
        <begin position="63"/>
        <end position="87"/>
    </location>
</feature>
<evidence type="ECO:0000313" key="3">
    <source>
        <dbReference type="Proteomes" id="UP000823960"/>
    </source>
</evidence>
<organism evidence="2 3">
    <name type="scientific">Candidatus Faeciplasma avium</name>
    <dbReference type="NCBI Taxonomy" id="2840798"/>
    <lineage>
        <taxon>Bacteria</taxon>
        <taxon>Bacillati</taxon>
        <taxon>Bacillota</taxon>
        <taxon>Clostridia</taxon>
        <taxon>Eubacteriales</taxon>
        <taxon>Oscillospiraceae</taxon>
        <taxon>Oscillospiraceae incertae sedis</taxon>
        <taxon>Candidatus Faeciplasma</taxon>
    </lineage>
</organism>
<evidence type="ECO:0000256" key="1">
    <source>
        <dbReference type="SAM" id="Phobius"/>
    </source>
</evidence>
<sequence length="270" mass="29394">MKTNDNGQLSVKESIRSENRKAIPVFILVIVVSMLAGFAIGYFSVRFGIYSLAGRLKDAGQAFGSMIAPWLLLLEAVAIPIISVVLYKRANKIIAGWSEEDEESLGLELAERRLSYAIWLTSAGLIISYLLLAASYTAGFDGIESVLGGPLLLVAIVSFLAVLVEAILIQQKCVDAAKRLYPEKKASVYDMRFHKKWLESCDEAEKAEIGMASMAAYKATNGVCSFLSVVLALSAMLLDIGFLPSLSVCIVWLVNMSAYFKGCVKNTKAK</sequence>